<keyword evidence="4" id="KW-0560">Oxidoreductase</keyword>
<dbReference type="EC" id="1.8.99.-" evidence="4"/>
<sequence length="322" mass="34743">MTRSLTTTILVAVGLFAAVAGRAEAPGPPRGMVLVPGGTFAMGTDDPRGMPNERPAREVAVDAFFLDRAPVTNAEFAAFVEATGYVTEAERPVDWEVLKTQVPPGTPAPPPEMLLPGSLVFTPPPPGSGPVDLRDLSRWWSWTAGASWRHPDGPGSDLDGRGDHPVVQVSFHDAEAYAAWAGKRLPTEAEWEFAARGGSDTRFFWGEQFRPGGRFMANTFTGSFPLNNTAADRFADRSPVGSFPANGYGLVDMAGNVWQWTSSFYGAGGRVDRSQRVIKGGSYLCHADYCESYRPPARRPLTPDTGSGHVGFRCAWDPPPED</sequence>
<dbReference type="RefSeq" id="WP_014437840.1">
    <property type="nucleotide sequence ID" value="NC_017080.1"/>
</dbReference>
<dbReference type="Proteomes" id="UP000007881">
    <property type="component" value="Chromosome"/>
</dbReference>
<evidence type="ECO:0000256" key="2">
    <source>
        <dbReference type="SAM" id="SignalP"/>
    </source>
</evidence>
<reference evidence="4 5" key="1">
    <citation type="submission" date="2012-02" db="EMBL/GenBank/DDBJ databases">
        <title>Complete genome sequence of Phycisphaera mikurensis NBRC 102666.</title>
        <authorList>
            <person name="Ankai A."/>
            <person name="Hosoyama A."/>
            <person name="Terui Y."/>
            <person name="Sekine M."/>
            <person name="Fukai R."/>
            <person name="Kato Y."/>
            <person name="Nakamura S."/>
            <person name="Yamada-Narita S."/>
            <person name="Kawakoshi A."/>
            <person name="Fukunaga Y."/>
            <person name="Yamazaki S."/>
            <person name="Fujita N."/>
        </authorList>
    </citation>
    <scope>NUCLEOTIDE SEQUENCE [LARGE SCALE GENOMIC DNA]</scope>
    <source>
        <strain evidence="5">NBRC 102666 / KCTC 22515 / FYK2301M01</strain>
    </source>
</reference>
<dbReference type="HOGENOM" id="CLU_012431_4_0_0"/>
<keyword evidence="5" id="KW-1185">Reference proteome</keyword>
<accession>I0IH89</accession>
<keyword evidence="2" id="KW-0732">Signal</keyword>
<dbReference type="Gene3D" id="3.90.1580.10">
    <property type="entry name" value="paralog of FGE (formylglycine-generating enzyme)"/>
    <property type="match status" value="1"/>
</dbReference>
<dbReference type="SUPFAM" id="SSF56436">
    <property type="entry name" value="C-type lectin-like"/>
    <property type="match status" value="1"/>
</dbReference>
<protein>
    <submittedName>
        <fullName evidence="4">Putative sulfatase-modifying factor</fullName>
        <ecNumber evidence="4">1.8.99.-</ecNumber>
    </submittedName>
</protein>
<dbReference type="KEGG" id="phm:PSMK_24680"/>
<evidence type="ECO:0000313" key="4">
    <source>
        <dbReference type="EMBL" id="BAM04627.1"/>
    </source>
</evidence>
<dbReference type="STRING" id="1142394.PSMK_24680"/>
<dbReference type="InterPro" id="IPR051043">
    <property type="entry name" value="Sulfatase_Mod_Factor_Kinase"/>
</dbReference>
<organism evidence="4 5">
    <name type="scientific">Phycisphaera mikurensis (strain NBRC 102666 / KCTC 22515 / FYK2301M01)</name>
    <dbReference type="NCBI Taxonomy" id="1142394"/>
    <lineage>
        <taxon>Bacteria</taxon>
        <taxon>Pseudomonadati</taxon>
        <taxon>Planctomycetota</taxon>
        <taxon>Phycisphaerae</taxon>
        <taxon>Phycisphaerales</taxon>
        <taxon>Phycisphaeraceae</taxon>
        <taxon>Phycisphaera</taxon>
    </lineage>
</organism>
<dbReference type="GO" id="GO:0120147">
    <property type="term" value="F:formylglycine-generating oxidase activity"/>
    <property type="evidence" value="ECO:0007669"/>
    <property type="project" value="TreeGrafter"/>
</dbReference>
<feature type="signal peptide" evidence="2">
    <location>
        <begin position="1"/>
        <end position="25"/>
    </location>
</feature>
<evidence type="ECO:0000259" key="3">
    <source>
        <dbReference type="Pfam" id="PF03781"/>
    </source>
</evidence>
<dbReference type="PATRIC" id="fig|1142394.8.peg.2548"/>
<dbReference type="OrthoDB" id="9812426at2"/>
<dbReference type="eggNOG" id="COG1262">
    <property type="taxonomic scope" value="Bacteria"/>
</dbReference>
<dbReference type="InterPro" id="IPR042095">
    <property type="entry name" value="SUMF_sf"/>
</dbReference>
<dbReference type="PANTHER" id="PTHR23150">
    <property type="entry name" value="SULFATASE MODIFYING FACTOR 1, 2"/>
    <property type="match status" value="1"/>
</dbReference>
<evidence type="ECO:0000256" key="1">
    <source>
        <dbReference type="SAM" id="MobiDB-lite"/>
    </source>
</evidence>
<evidence type="ECO:0000313" key="5">
    <source>
        <dbReference type="Proteomes" id="UP000007881"/>
    </source>
</evidence>
<gene>
    <name evidence="4" type="ordered locus">PSMK_24680</name>
</gene>
<dbReference type="AlphaFoldDB" id="I0IH89"/>
<dbReference type="PANTHER" id="PTHR23150:SF19">
    <property type="entry name" value="FORMYLGLYCINE-GENERATING ENZYME"/>
    <property type="match status" value="1"/>
</dbReference>
<name>I0IH89_PHYMF</name>
<proteinExistence type="predicted"/>
<dbReference type="EMBL" id="AP012338">
    <property type="protein sequence ID" value="BAM04627.1"/>
    <property type="molecule type" value="Genomic_DNA"/>
</dbReference>
<dbReference type="InterPro" id="IPR016187">
    <property type="entry name" value="CTDL_fold"/>
</dbReference>
<dbReference type="Pfam" id="PF03781">
    <property type="entry name" value="FGE-sulfatase"/>
    <property type="match status" value="1"/>
</dbReference>
<feature type="chain" id="PRO_5003629681" evidence="2">
    <location>
        <begin position="26"/>
        <end position="322"/>
    </location>
</feature>
<feature type="domain" description="Sulfatase-modifying factor enzyme-like" evidence="3">
    <location>
        <begin position="30"/>
        <end position="316"/>
    </location>
</feature>
<feature type="region of interest" description="Disordered" evidence="1">
    <location>
        <begin position="300"/>
        <end position="322"/>
    </location>
</feature>
<dbReference type="InterPro" id="IPR005532">
    <property type="entry name" value="SUMF_dom"/>
</dbReference>